<proteinExistence type="predicted"/>
<dbReference type="GO" id="GO:0006357">
    <property type="term" value="P:regulation of transcription by RNA polymerase II"/>
    <property type="evidence" value="ECO:0007669"/>
    <property type="project" value="TreeGrafter"/>
</dbReference>
<dbReference type="AlphaFoldDB" id="E3NAY2"/>
<evidence type="ECO:0000259" key="2">
    <source>
        <dbReference type="PROSITE" id="PS51029"/>
    </source>
</evidence>
<dbReference type="OrthoDB" id="6147983at2759"/>
<dbReference type="FunCoup" id="E3NAY2">
    <property type="interactions" value="8"/>
</dbReference>
<keyword evidence="4" id="KW-1185">Reference proteome</keyword>
<dbReference type="PROSITE" id="PS51029">
    <property type="entry name" value="MADF"/>
    <property type="match status" value="1"/>
</dbReference>
<dbReference type="GO" id="GO:0005634">
    <property type="term" value="C:nucleus"/>
    <property type="evidence" value="ECO:0007669"/>
    <property type="project" value="TreeGrafter"/>
</dbReference>
<dbReference type="GO" id="GO:0005667">
    <property type="term" value="C:transcription regulator complex"/>
    <property type="evidence" value="ECO:0007669"/>
    <property type="project" value="TreeGrafter"/>
</dbReference>
<name>E3NAY2_CAERE</name>
<reference evidence="3" key="1">
    <citation type="submission" date="2007-07" db="EMBL/GenBank/DDBJ databases">
        <title>PCAP assembly of the Caenorhabditis remanei genome.</title>
        <authorList>
            <consortium name="The Caenorhabditis remanei Sequencing Consortium"/>
            <person name="Wilson R.K."/>
        </authorList>
    </citation>
    <scope>NUCLEOTIDE SEQUENCE [LARGE SCALE GENOMIC DNA]</scope>
    <source>
        <strain evidence="3">PB4641</strain>
    </source>
</reference>
<dbReference type="InterPro" id="IPR006578">
    <property type="entry name" value="MADF-dom"/>
</dbReference>
<dbReference type="EMBL" id="DS268580">
    <property type="protein sequence ID" value="EFO91702.1"/>
    <property type="molecule type" value="Genomic_DNA"/>
</dbReference>
<accession>E3NAY2</accession>
<dbReference type="HOGENOM" id="CLU_937633_0_0_1"/>
<dbReference type="Pfam" id="PF10545">
    <property type="entry name" value="MADF_DNA_bdg"/>
    <property type="match status" value="1"/>
</dbReference>
<evidence type="ECO:0000256" key="1">
    <source>
        <dbReference type="SAM" id="MobiDB-lite"/>
    </source>
</evidence>
<dbReference type="PANTHER" id="PTHR12243:SF65">
    <property type="entry name" value="MADF DOMAIN-CONTAINING PROTEIN"/>
    <property type="match status" value="1"/>
</dbReference>
<feature type="domain" description="MADF" evidence="2">
    <location>
        <begin position="22"/>
        <end position="112"/>
    </location>
</feature>
<dbReference type="Proteomes" id="UP000008281">
    <property type="component" value="Unassembled WGS sequence"/>
</dbReference>
<dbReference type="PANTHER" id="PTHR12243">
    <property type="entry name" value="MADF DOMAIN TRANSCRIPTION FACTOR"/>
    <property type="match status" value="1"/>
</dbReference>
<dbReference type="STRING" id="31234.E3NAY2"/>
<sequence>MTSPTKEGSPSTDPLEDDFLIALIDSVQRNPCVYNRYDPLHKVTDYKHEIWKMISIEIGYDGQPVELERKWKHMRDKYVRLRKQDKQKAPIKDTNKWYNYYQKMSFLDPYVEHRNRKRQKDRDSSPDMIDEDALFMDEIKNMGKIFVKQGNKSPSSSTSSSGNTHGRNLDSPVEEMEVEIPKRLAHPYDKMFDEAQFKISKEVGKASFSIIRQSFQTIPLLPPSNGNVAPSLPQHIEMPRSRKRKPIPIKIPSESPSPPEKVMKESILEEMLKEHNEDQVSFFIRTISQALSNMDHKQFATARLEISKVLYNIELDRVKMANLVPSCK</sequence>
<feature type="region of interest" description="Disordered" evidence="1">
    <location>
        <begin position="148"/>
        <end position="174"/>
    </location>
</feature>
<organism evidence="4">
    <name type="scientific">Caenorhabditis remanei</name>
    <name type="common">Caenorhabditis vulgaris</name>
    <dbReference type="NCBI Taxonomy" id="31234"/>
    <lineage>
        <taxon>Eukaryota</taxon>
        <taxon>Metazoa</taxon>
        <taxon>Ecdysozoa</taxon>
        <taxon>Nematoda</taxon>
        <taxon>Chromadorea</taxon>
        <taxon>Rhabditida</taxon>
        <taxon>Rhabditina</taxon>
        <taxon>Rhabditomorpha</taxon>
        <taxon>Rhabditoidea</taxon>
        <taxon>Rhabditidae</taxon>
        <taxon>Peloderinae</taxon>
        <taxon>Caenorhabditis</taxon>
    </lineage>
</organism>
<protein>
    <recommendedName>
        <fullName evidence="2">MADF domain-containing protein</fullName>
    </recommendedName>
</protein>
<dbReference type="InParanoid" id="E3NAY2"/>
<evidence type="ECO:0000313" key="3">
    <source>
        <dbReference type="EMBL" id="EFO91702.1"/>
    </source>
</evidence>
<evidence type="ECO:0000313" key="4">
    <source>
        <dbReference type="Proteomes" id="UP000008281"/>
    </source>
</evidence>
<dbReference type="OMA" id="FEIRLID"/>
<gene>
    <name evidence="3" type="ORF">CRE_06058</name>
</gene>
<dbReference type="SMART" id="SM00595">
    <property type="entry name" value="MADF"/>
    <property type="match status" value="1"/>
</dbReference>
<dbReference type="eggNOG" id="ENOG502SCCI">
    <property type="taxonomic scope" value="Eukaryota"/>
</dbReference>
<dbReference type="InterPro" id="IPR039353">
    <property type="entry name" value="TF_Adf1"/>
</dbReference>